<keyword evidence="5" id="KW-0520">NAD</keyword>
<protein>
    <recommendedName>
        <fullName evidence="3">lycopene beta-cyclase</fullName>
        <ecNumber evidence="3">5.5.1.19</ecNumber>
    </recommendedName>
</protein>
<evidence type="ECO:0000313" key="8">
    <source>
        <dbReference type="EMBL" id="KAH0855198.1"/>
    </source>
</evidence>
<name>A0ABQ7XH63_BRANA</name>
<evidence type="ECO:0000256" key="6">
    <source>
        <dbReference type="ARBA" id="ARBA00023235"/>
    </source>
</evidence>
<gene>
    <name evidence="8" type="ORF">HID58_020412</name>
</gene>
<dbReference type="EMBL" id="JAGKQM010000137">
    <property type="protein sequence ID" value="KAH0855198.1"/>
    <property type="molecule type" value="Genomic_DNA"/>
</dbReference>
<accession>A0ABQ7XH63</accession>
<dbReference type="PANTHER" id="PTHR39757">
    <property type="match status" value="1"/>
</dbReference>
<dbReference type="PANTHER" id="PTHR39757:SF5">
    <property type="entry name" value="OS02G0190600 PROTEIN"/>
    <property type="match status" value="1"/>
</dbReference>
<dbReference type="SUPFAM" id="SSF51905">
    <property type="entry name" value="FAD/NAD(P)-binding domain"/>
    <property type="match status" value="1"/>
</dbReference>
<evidence type="ECO:0000313" key="9">
    <source>
        <dbReference type="Proteomes" id="UP000824890"/>
    </source>
</evidence>
<evidence type="ECO:0000256" key="1">
    <source>
        <dbReference type="ARBA" id="ARBA00005089"/>
    </source>
</evidence>
<comment type="pathway">
    <text evidence="1">Carotenoid biosynthesis; beta-carotene biosynthesis.</text>
</comment>
<evidence type="ECO:0000256" key="4">
    <source>
        <dbReference type="ARBA" id="ARBA00022746"/>
    </source>
</evidence>
<evidence type="ECO:0000256" key="7">
    <source>
        <dbReference type="ARBA" id="ARBA00037906"/>
    </source>
</evidence>
<evidence type="ECO:0000256" key="3">
    <source>
        <dbReference type="ARBA" id="ARBA00012242"/>
    </source>
</evidence>
<dbReference type="NCBIfam" id="TIGR01790">
    <property type="entry name" value="carotene-cycl"/>
    <property type="match status" value="1"/>
</dbReference>
<sequence length="422" mass="46761">MAIRIGSSITSASSALLDLVPETKKENLDFDLPLYDTSLNKTVDLAIVGGGPAGLAVAQQVSEAGLSVCSIDPSPKLIWPNNYGVWVDEFEAMDLLDCLDTTWSGAVVYINDGAEKDLSRPYGRVNRKQLKSKMLQKCITNGVRFHQAKVTNVVHEEVNSTVVCSDGVKIQASVVLDATGFSRCLVQYDKPYNPGYQVAYGIVAEVDGHPFDVDKMVFMDWRDKHLDAYPEVKERNSKIPTFLYAMPFSSNRIFLEETSLVARPGLKMEDIQERMVARLKHLGINVKRIEEDERCVIPMGGPLPVLPQRVVGIGGTAGMVHPSTGYMDSCSCSIVANAIVRYLGSTKGDELSAELDLDATRRFFDAFFDLEPRYWHGFLSSRLFLPDLVFFGLSLFSHASNTSRLEIMTKGTVPLAKMINIW</sequence>
<dbReference type="InterPro" id="IPR010108">
    <property type="entry name" value="Lycopene_cyclase_b/e"/>
</dbReference>
<comment type="caution">
    <text evidence="8">The sequence shown here is derived from an EMBL/GenBank/DDBJ whole genome shotgun (WGS) entry which is preliminary data.</text>
</comment>
<keyword evidence="4" id="KW-0125">Carotenoid biosynthesis</keyword>
<keyword evidence="6" id="KW-0413">Isomerase</keyword>
<reference evidence="8 9" key="1">
    <citation type="submission" date="2021-05" db="EMBL/GenBank/DDBJ databases">
        <title>Genome Assembly of Synthetic Allotetraploid Brassica napus Reveals Homoeologous Exchanges between Subgenomes.</title>
        <authorList>
            <person name="Davis J.T."/>
        </authorList>
    </citation>
    <scope>NUCLEOTIDE SEQUENCE [LARGE SCALE GENOMIC DNA]</scope>
    <source>
        <strain evidence="9">cv. Da-Ae</strain>
        <tissue evidence="8">Seedling</tissue>
    </source>
</reference>
<dbReference type="EC" id="5.5.1.19" evidence="3"/>
<proteinExistence type="inferred from homology"/>
<dbReference type="Proteomes" id="UP000824890">
    <property type="component" value="Unassembled WGS sequence"/>
</dbReference>
<organism evidence="8 9">
    <name type="scientific">Brassica napus</name>
    <name type="common">Rape</name>
    <dbReference type="NCBI Taxonomy" id="3708"/>
    <lineage>
        <taxon>Eukaryota</taxon>
        <taxon>Viridiplantae</taxon>
        <taxon>Streptophyta</taxon>
        <taxon>Embryophyta</taxon>
        <taxon>Tracheophyta</taxon>
        <taxon>Spermatophyta</taxon>
        <taxon>Magnoliopsida</taxon>
        <taxon>eudicotyledons</taxon>
        <taxon>Gunneridae</taxon>
        <taxon>Pentapetalae</taxon>
        <taxon>rosids</taxon>
        <taxon>malvids</taxon>
        <taxon>Brassicales</taxon>
        <taxon>Brassicaceae</taxon>
        <taxon>Brassiceae</taxon>
        <taxon>Brassica</taxon>
    </lineage>
</organism>
<dbReference type="Gene3D" id="3.50.50.60">
    <property type="entry name" value="FAD/NAD(P)-binding domain"/>
    <property type="match status" value="1"/>
</dbReference>
<comment type="similarity">
    <text evidence="2">Belongs to the lycopene cyclase family.</text>
</comment>
<dbReference type="Pfam" id="PF05834">
    <property type="entry name" value="Lycopene_cycl"/>
    <property type="match status" value="2"/>
</dbReference>
<evidence type="ECO:0000256" key="5">
    <source>
        <dbReference type="ARBA" id="ARBA00023027"/>
    </source>
</evidence>
<comment type="pathway">
    <text evidence="7">Carotenoid biosynthesis; beta-zeacarotene biosynthesis.</text>
</comment>
<evidence type="ECO:0000256" key="2">
    <source>
        <dbReference type="ARBA" id="ARBA00006599"/>
    </source>
</evidence>
<keyword evidence="9" id="KW-1185">Reference proteome</keyword>
<dbReference type="InterPro" id="IPR036188">
    <property type="entry name" value="FAD/NAD-bd_sf"/>
</dbReference>